<accession>A0A5E6Q4E8</accession>
<evidence type="ECO:0000313" key="1">
    <source>
        <dbReference type="EMBL" id="VVO72435.1"/>
    </source>
</evidence>
<dbReference type="RefSeq" id="WP_224791982.1">
    <property type="nucleotide sequence ID" value="NZ_CABVHE010000003.1"/>
</dbReference>
<dbReference type="AlphaFoldDB" id="A0A5E6Q4E8"/>
<protein>
    <submittedName>
        <fullName evidence="1">Uncharacterized protein</fullName>
    </submittedName>
</protein>
<proteinExistence type="predicted"/>
<sequence>MKGKLLGAAATLAIIGAVTYGLSTWEANENPQRDEQCKIAQQRVKALEIQARALAAGLSVDDYAEAEKAEVGKLVRALDTAKNEQEVEAVIDAHAAMLEAQVAASDAEVKSRGDQLFLEQRLKEQRIPPDIKQELKRAEKAVATACN</sequence>
<gene>
    <name evidence="1" type="ORF">PS862_01402</name>
</gene>
<name>A0A5E6Q4E8_PSEFL</name>
<dbReference type="EMBL" id="CABVII010000005">
    <property type="protein sequence ID" value="VVO72435.1"/>
    <property type="molecule type" value="Genomic_DNA"/>
</dbReference>
<evidence type="ECO:0000313" key="2">
    <source>
        <dbReference type="Proteomes" id="UP000385207"/>
    </source>
</evidence>
<organism evidence="1 2">
    <name type="scientific">Pseudomonas fluorescens</name>
    <dbReference type="NCBI Taxonomy" id="294"/>
    <lineage>
        <taxon>Bacteria</taxon>
        <taxon>Pseudomonadati</taxon>
        <taxon>Pseudomonadota</taxon>
        <taxon>Gammaproteobacteria</taxon>
        <taxon>Pseudomonadales</taxon>
        <taxon>Pseudomonadaceae</taxon>
        <taxon>Pseudomonas</taxon>
    </lineage>
</organism>
<reference evidence="1 2" key="1">
    <citation type="submission" date="2019-09" db="EMBL/GenBank/DDBJ databases">
        <authorList>
            <person name="Chandra G."/>
            <person name="Truman W A."/>
        </authorList>
    </citation>
    <scope>NUCLEOTIDE SEQUENCE [LARGE SCALE GENOMIC DNA]</scope>
    <source>
        <strain evidence="1">PS862</strain>
    </source>
</reference>
<dbReference type="Proteomes" id="UP000385207">
    <property type="component" value="Unassembled WGS sequence"/>
</dbReference>